<dbReference type="InterPro" id="IPR027477">
    <property type="entry name" value="Succ_DH/fumarate_Rdtase_cat_sf"/>
</dbReference>
<dbReference type="Gene3D" id="3.50.50.60">
    <property type="entry name" value="FAD/NAD(P)-binding domain"/>
    <property type="match status" value="1"/>
</dbReference>
<dbReference type="InterPro" id="IPR005288">
    <property type="entry name" value="NadB"/>
</dbReference>
<dbReference type="SUPFAM" id="SSF56425">
    <property type="entry name" value="Succinate dehydrogenase/fumarate reductase flavoprotein, catalytic domain"/>
    <property type="match status" value="1"/>
</dbReference>
<dbReference type="NCBIfam" id="NF004820">
    <property type="entry name" value="PRK06175.1"/>
    <property type="match status" value="1"/>
</dbReference>
<evidence type="ECO:0000256" key="2">
    <source>
        <dbReference type="ARBA" id="ARBA00004950"/>
    </source>
</evidence>
<dbReference type="PANTHER" id="PTHR42716:SF2">
    <property type="entry name" value="L-ASPARTATE OXIDASE, CHLOROPLASTIC"/>
    <property type="match status" value="1"/>
</dbReference>
<dbReference type="InterPro" id="IPR003953">
    <property type="entry name" value="FAD-dep_OxRdtase_2_FAD-bd"/>
</dbReference>
<evidence type="ECO:0000256" key="9">
    <source>
        <dbReference type="ARBA" id="ARBA00023002"/>
    </source>
</evidence>
<evidence type="ECO:0000256" key="7">
    <source>
        <dbReference type="ARBA" id="ARBA00022642"/>
    </source>
</evidence>
<proteinExistence type="inferred from homology"/>
<evidence type="ECO:0000259" key="12">
    <source>
        <dbReference type="Pfam" id="PF00890"/>
    </source>
</evidence>
<keyword evidence="8" id="KW-0274">FAD</keyword>
<evidence type="ECO:0000313" key="14">
    <source>
        <dbReference type="Proteomes" id="UP000050326"/>
    </source>
</evidence>
<dbReference type="AlphaFoldDB" id="A0A0N8NU06"/>
<dbReference type="UniPathway" id="UPA00253">
    <property type="reaction ID" value="UER00326"/>
</dbReference>
<comment type="cofactor">
    <cofactor evidence="1">
        <name>FAD</name>
        <dbReference type="ChEBI" id="CHEBI:57692"/>
    </cofactor>
</comment>
<name>A0A0N8NU06_9CLOT</name>
<accession>A0A0N8NU06</accession>
<dbReference type="Proteomes" id="UP000050326">
    <property type="component" value="Unassembled WGS sequence"/>
</dbReference>
<dbReference type="Pfam" id="PF00890">
    <property type="entry name" value="FAD_binding_2"/>
    <property type="match status" value="1"/>
</dbReference>
<dbReference type="PANTHER" id="PTHR42716">
    <property type="entry name" value="L-ASPARTATE OXIDASE"/>
    <property type="match status" value="1"/>
</dbReference>
<dbReference type="InterPro" id="IPR036188">
    <property type="entry name" value="FAD/NAD-bd_sf"/>
</dbReference>
<dbReference type="EMBL" id="LKET01000009">
    <property type="protein sequence ID" value="KPU46296.1"/>
    <property type="molecule type" value="Genomic_DNA"/>
</dbReference>
<dbReference type="OrthoDB" id="9806724at2"/>
<keyword evidence="7" id="KW-0662">Pyridine nucleotide biosynthesis</keyword>
<dbReference type="SUPFAM" id="SSF51905">
    <property type="entry name" value="FAD/NAD(P)-binding domain"/>
    <property type="match status" value="1"/>
</dbReference>
<dbReference type="STRING" id="36849.OXPF_01010"/>
<evidence type="ECO:0000256" key="6">
    <source>
        <dbReference type="ARBA" id="ARBA00022630"/>
    </source>
</evidence>
<evidence type="ECO:0000256" key="8">
    <source>
        <dbReference type="ARBA" id="ARBA00022827"/>
    </source>
</evidence>
<gene>
    <name evidence="13" type="primary">nadB</name>
    <name evidence="13" type="ORF">OXPF_01010</name>
</gene>
<dbReference type="GO" id="GO:0034628">
    <property type="term" value="P:'de novo' NAD+ biosynthetic process from L-aspartate"/>
    <property type="evidence" value="ECO:0007669"/>
    <property type="project" value="TreeGrafter"/>
</dbReference>
<dbReference type="GO" id="GO:0008734">
    <property type="term" value="F:L-aspartate oxidase activity"/>
    <property type="evidence" value="ECO:0007669"/>
    <property type="project" value="UniProtKB-EC"/>
</dbReference>
<comment type="similarity">
    <text evidence="3">Belongs to the FAD-dependent oxidoreductase 2 family. NadB subfamily.</text>
</comment>
<evidence type="ECO:0000256" key="11">
    <source>
        <dbReference type="ARBA" id="ARBA00048305"/>
    </source>
</evidence>
<keyword evidence="6" id="KW-0285">Flavoprotein</keyword>
<evidence type="ECO:0000256" key="3">
    <source>
        <dbReference type="ARBA" id="ARBA00008562"/>
    </source>
</evidence>
<comment type="catalytic activity">
    <reaction evidence="11">
        <text>L-aspartate + O2 = iminosuccinate + H2O2</text>
        <dbReference type="Rhea" id="RHEA:25876"/>
        <dbReference type="ChEBI" id="CHEBI:15379"/>
        <dbReference type="ChEBI" id="CHEBI:16240"/>
        <dbReference type="ChEBI" id="CHEBI:29991"/>
        <dbReference type="ChEBI" id="CHEBI:77875"/>
        <dbReference type="EC" id="1.4.3.16"/>
    </reaction>
    <physiologicalReaction direction="left-to-right" evidence="11">
        <dbReference type="Rhea" id="RHEA:25877"/>
    </physiologicalReaction>
</comment>
<evidence type="ECO:0000313" key="13">
    <source>
        <dbReference type="EMBL" id="KPU46296.1"/>
    </source>
</evidence>
<comment type="caution">
    <text evidence="13">The sequence shown here is derived from an EMBL/GenBank/DDBJ whole genome shotgun (WGS) entry which is preliminary data.</text>
</comment>
<evidence type="ECO:0000256" key="5">
    <source>
        <dbReference type="ARBA" id="ARBA00021901"/>
    </source>
</evidence>
<sequence length="433" mass="48181">MDVYVDVLIVGTGAAGMYTALNLRYDLNVLLITKSSLSECNSSLAQGGISVAKDENDINLFIEDTLRAGKYENDTAAVNVLVKESRENVGRLIKYGMEFDRDGGNLQYTREGAHSINRIVHCKDQTGSKVMEALLKEVRKRTNITIFENTHLVDILRYGNYCCGGVALKDGKVLYIHSRVTVFASGGIGGIFRNSTNYRSMTGDGIAIALKNNIKVKDLNYIQIHPTAFYEEKSSEKKFLISEAVRGEGGRLINKNNERFVDELLPRDIVSERIFEEEARTNMPYVGLDISFKADDYIVGRFPGIYHECLNRGVDITHDVIPVTPAQHYFMGGIEVNLYAQSSMENLFACGEVSCTGVHGANRLASNSLLEALVFSRRASQVINSTIDSISLLNVKCSYTVEKLRNEQNRNRSILIEQLKKIIGGMKSELVSN</sequence>
<evidence type="ECO:0000256" key="10">
    <source>
        <dbReference type="ARBA" id="ARBA00030386"/>
    </source>
</evidence>
<dbReference type="RefSeq" id="WP_054873265.1">
    <property type="nucleotide sequence ID" value="NZ_LKET01000009.1"/>
</dbReference>
<dbReference type="GO" id="GO:0033765">
    <property type="term" value="F:steroid dehydrogenase activity, acting on the CH-CH group of donors"/>
    <property type="evidence" value="ECO:0007669"/>
    <property type="project" value="UniProtKB-ARBA"/>
</dbReference>
<reference evidence="13 14" key="1">
    <citation type="submission" date="2015-09" db="EMBL/GenBank/DDBJ databases">
        <title>Genome sequence of Oxobacter pfennigii DSM 3222.</title>
        <authorList>
            <person name="Poehlein A."/>
            <person name="Bengelsdorf F.R."/>
            <person name="Schiel-Bengelsdorf B."/>
            <person name="Duerre P."/>
            <person name="Daniel R."/>
        </authorList>
    </citation>
    <scope>NUCLEOTIDE SEQUENCE [LARGE SCALE GENOMIC DNA]</scope>
    <source>
        <strain evidence="13 14">DSM 3222</strain>
    </source>
</reference>
<evidence type="ECO:0000256" key="4">
    <source>
        <dbReference type="ARBA" id="ARBA00012173"/>
    </source>
</evidence>
<organism evidence="13 14">
    <name type="scientific">Oxobacter pfennigii</name>
    <dbReference type="NCBI Taxonomy" id="36849"/>
    <lineage>
        <taxon>Bacteria</taxon>
        <taxon>Bacillati</taxon>
        <taxon>Bacillota</taxon>
        <taxon>Clostridia</taxon>
        <taxon>Eubacteriales</taxon>
        <taxon>Clostridiaceae</taxon>
        <taxon>Oxobacter</taxon>
    </lineage>
</organism>
<keyword evidence="9 13" id="KW-0560">Oxidoreductase</keyword>
<feature type="domain" description="FAD-dependent oxidoreductase 2 FAD-binding" evidence="12">
    <location>
        <begin position="6"/>
        <end position="369"/>
    </location>
</feature>
<dbReference type="EC" id="1.4.3.16" evidence="4"/>
<dbReference type="Gene3D" id="3.90.700.10">
    <property type="entry name" value="Succinate dehydrogenase/fumarate reductase flavoprotein, catalytic domain"/>
    <property type="match status" value="1"/>
</dbReference>
<keyword evidence="14" id="KW-1185">Reference proteome</keyword>
<dbReference type="PATRIC" id="fig|36849.3.peg.115"/>
<comment type="pathway">
    <text evidence="2">Cofactor biosynthesis; NAD(+) biosynthesis; iminoaspartate from L-aspartate (oxidase route): step 1/1.</text>
</comment>
<protein>
    <recommendedName>
        <fullName evidence="5">L-aspartate oxidase</fullName>
        <ecNumber evidence="4">1.4.3.16</ecNumber>
    </recommendedName>
    <alternativeName>
        <fullName evidence="10">Quinolinate synthase B</fullName>
    </alternativeName>
</protein>
<evidence type="ECO:0000256" key="1">
    <source>
        <dbReference type="ARBA" id="ARBA00001974"/>
    </source>
</evidence>